<dbReference type="RefSeq" id="WP_283413852.1">
    <property type="nucleotide sequence ID" value="NZ_FXUA01000006.1"/>
</dbReference>
<sequence>MKSHLSYFAILFFLSTYTYAQQADNSAKPEFKIVTIVESISLRGNGESRIIDSQTEVDDSEYASFKTDGSKAKNRALEGKHIKIDKLEEIKLRNIFDGFEVAPKNVAFNDAMTSSKINSMVKEGWNLVYVTSAVESDAGDGDLNGILITRLFFSK</sequence>
<dbReference type="EMBL" id="FXUA01000006">
    <property type="protein sequence ID" value="SMP29148.1"/>
    <property type="molecule type" value="Genomic_DNA"/>
</dbReference>
<keyword evidence="3" id="KW-1185">Reference proteome</keyword>
<organism evidence="2 3">
    <name type="scientific">Algoriphagus winogradskyi</name>
    <dbReference type="NCBI Taxonomy" id="237017"/>
    <lineage>
        <taxon>Bacteria</taxon>
        <taxon>Pseudomonadati</taxon>
        <taxon>Bacteroidota</taxon>
        <taxon>Cytophagia</taxon>
        <taxon>Cytophagales</taxon>
        <taxon>Cyclobacteriaceae</taxon>
        <taxon>Algoriphagus</taxon>
    </lineage>
</organism>
<name>A0ABY1P964_9BACT</name>
<accession>A0ABY1P964</accession>
<dbReference type="Proteomes" id="UP001157915">
    <property type="component" value="Unassembled WGS sequence"/>
</dbReference>
<evidence type="ECO:0000313" key="3">
    <source>
        <dbReference type="Proteomes" id="UP001157915"/>
    </source>
</evidence>
<evidence type="ECO:0000313" key="2">
    <source>
        <dbReference type="EMBL" id="SMP29148.1"/>
    </source>
</evidence>
<reference evidence="2 3" key="1">
    <citation type="submission" date="2017-05" db="EMBL/GenBank/DDBJ databases">
        <authorList>
            <person name="Varghese N."/>
            <person name="Submissions S."/>
        </authorList>
    </citation>
    <scope>NUCLEOTIDE SEQUENCE [LARGE SCALE GENOMIC DNA]</scope>
    <source>
        <strain evidence="2 3">DSM 15360</strain>
    </source>
</reference>
<proteinExistence type="predicted"/>
<evidence type="ECO:0000256" key="1">
    <source>
        <dbReference type="SAM" id="SignalP"/>
    </source>
</evidence>
<gene>
    <name evidence="2" type="ORF">SAMN06265367_106110</name>
</gene>
<feature type="chain" id="PRO_5045424506" evidence="1">
    <location>
        <begin position="21"/>
        <end position="155"/>
    </location>
</feature>
<keyword evidence="1" id="KW-0732">Signal</keyword>
<feature type="signal peptide" evidence="1">
    <location>
        <begin position="1"/>
        <end position="20"/>
    </location>
</feature>
<comment type="caution">
    <text evidence="2">The sequence shown here is derived from an EMBL/GenBank/DDBJ whole genome shotgun (WGS) entry which is preliminary data.</text>
</comment>
<protein>
    <submittedName>
        <fullName evidence="2">Uncharacterized protein</fullName>
    </submittedName>
</protein>